<organism evidence="2 3">
    <name type="scientific">Fusarium albosuccineum</name>
    <dbReference type="NCBI Taxonomy" id="1237068"/>
    <lineage>
        <taxon>Eukaryota</taxon>
        <taxon>Fungi</taxon>
        <taxon>Dikarya</taxon>
        <taxon>Ascomycota</taxon>
        <taxon>Pezizomycotina</taxon>
        <taxon>Sordariomycetes</taxon>
        <taxon>Hypocreomycetidae</taxon>
        <taxon>Hypocreales</taxon>
        <taxon>Nectriaceae</taxon>
        <taxon>Fusarium</taxon>
        <taxon>Fusarium decemcellulare species complex</taxon>
    </lineage>
</organism>
<keyword evidence="3" id="KW-1185">Reference proteome</keyword>
<name>A0A8H4L8T8_9HYPO</name>
<dbReference type="OrthoDB" id="5024521at2759"/>
<evidence type="ECO:0000256" key="1">
    <source>
        <dbReference type="SAM" id="SignalP"/>
    </source>
</evidence>
<dbReference type="EMBL" id="JAADYS010001323">
    <property type="protein sequence ID" value="KAF4463692.1"/>
    <property type="molecule type" value="Genomic_DNA"/>
</dbReference>
<reference evidence="2 3" key="1">
    <citation type="submission" date="2020-01" db="EMBL/GenBank/DDBJ databases">
        <title>Identification and distribution of gene clusters putatively required for synthesis of sphingolipid metabolism inhibitors in phylogenetically diverse species of the filamentous fungus Fusarium.</title>
        <authorList>
            <person name="Kim H.-S."/>
            <person name="Busman M."/>
            <person name="Brown D.W."/>
            <person name="Divon H."/>
            <person name="Uhlig S."/>
            <person name="Proctor R.H."/>
        </authorList>
    </citation>
    <scope>NUCLEOTIDE SEQUENCE [LARGE SCALE GENOMIC DNA]</scope>
    <source>
        <strain evidence="2 3">NRRL 20459</strain>
    </source>
</reference>
<sequence length="132" mass="14288">MYLSTFFTSVIMMGATMAQNMVHLDCAIDPDSQCNVDKYCTYTFNNFNCQSQWTDEQVPTFKECALGAGCGDNAVCHDGICCSLTDLPNGEADCPSRDEIMGCCFVRNPGPGGLGTFQPPPQTRPSELNCGC</sequence>
<dbReference type="AlphaFoldDB" id="A0A8H4L8T8"/>
<accession>A0A8H4L8T8</accession>
<evidence type="ECO:0000313" key="3">
    <source>
        <dbReference type="Proteomes" id="UP000554235"/>
    </source>
</evidence>
<feature type="signal peptide" evidence="1">
    <location>
        <begin position="1"/>
        <end position="18"/>
    </location>
</feature>
<protein>
    <submittedName>
        <fullName evidence="2">Uncharacterized protein</fullName>
    </submittedName>
</protein>
<evidence type="ECO:0000313" key="2">
    <source>
        <dbReference type="EMBL" id="KAF4463692.1"/>
    </source>
</evidence>
<proteinExistence type="predicted"/>
<comment type="caution">
    <text evidence="2">The sequence shown here is derived from an EMBL/GenBank/DDBJ whole genome shotgun (WGS) entry which is preliminary data.</text>
</comment>
<keyword evidence="1" id="KW-0732">Signal</keyword>
<dbReference type="Proteomes" id="UP000554235">
    <property type="component" value="Unassembled WGS sequence"/>
</dbReference>
<feature type="chain" id="PRO_5034485427" evidence="1">
    <location>
        <begin position="19"/>
        <end position="132"/>
    </location>
</feature>
<gene>
    <name evidence="2" type="ORF">FALBO_9491</name>
</gene>